<protein>
    <submittedName>
        <fullName evidence="2">Uncharacterized protein</fullName>
    </submittedName>
</protein>
<dbReference type="AlphaFoldDB" id="A0A1F5X276"/>
<keyword evidence="1" id="KW-1133">Transmembrane helix</keyword>
<evidence type="ECO:0000256" key="1">
    <source>
        <dbReference type="SAM" id="Phobius"/>
    </source>
</evidence>
<sequence length="73" mass="8478">MLDKIKSLLKDPAFWDIFGLFTFSFILYTTTKSLSTNQPFSRPFVLVFFVIGIAGLLVDGQMVWKRWIKGEKE</sequence>
<evidence type="ECO:0000313" key="2">
    <source>
        <dbReference type="EMBL" id="OGF81992.1"/>
    </source>
</evidence>
<organism evidence="2 3">
    <name type="scientific">Candidatus Giovannonibacteria bacterium RIFCSPLOWO2_01_FULL_44_16</name>
    <dbReference type="NCBI Taxonomy" id="1798348"/>
    <lineage>
        <taxon>Bacteria</taxon>
        <taxon>Candidatus Giovannoniibacteriota</taxon>
    </lineage>
</organism>
<reference evidence="2 3" key="1">
    <citation type="journal article" date="2016" name="Nat. Commun.">
        <title>Thousands of microbial genomes shed light on interconnected biogeochemical processes in an aquifer system.</title>
        <authorList>
            <person name="Anantharaman K."/>
            <person name="Brown C.T."/>
            <person name="Hug L.A."/>
            <person name="Sharon I."/>
            <person name="Castelle C.J."/>
            <person name="Probst A.J."/>
            <person name="Thomas B.C."/>
            <person name="Singh A."/>
            <person name="Wilkins M.J."/>
            <person name="Karaoz U."/>
            <person name="Brodie E.L."/>
            <person name="Williams K.H."/>
            <person name="Hubbard S.S."/>
            <person name="Banfield J.F."/>
        </authorList>
    </citation>
    <scope>NUCLEOTIDE SEQUENCE [LARGE SCALE GENOMIC DNA]</scope>
</reference>
<feature type="transmembrane region" description="Helical" evidence="1">
    <location>
        <begin position="43"/>
        <end position="64"/>
    </location>
</feature>
<keyword evidence="1" id="KW-0472">Membrane</keyword>
<feature type="transmembrane region" description="Helical" evidence="1">
    <location>
        <begin position="12"/>
        <end position="31"/>
    </location>
</feature>
<comment type="caution">
    <text evidence="2">The sequence shown here is derived from an EMBL/GenBank/DDBJ whole genome shotgun (WGS) entry which is preliminary data.</text>
</comment>
<gene>
    <name evidence="2" type="ORF">A2924_04270</name>
</gene>
<name>A0A1F5X276_9BACT</name>
<proteinExistence type="predicted"/>
<accession>A0A1F5X276</accession>
<evidence type="ECO:0000313" key="3">
    <source>
        <dbReference type="Proteomes" id="UP000178046"/>
    </source>
</evidence>
<dbReference type="Proteomes" id="UP000178046">
    <property type="component" value="Unassembled WGS sequence"/>
</dbReference>
<keyword evidence="1" id="KW-0812">Transmembrane</keyword>
<dbReference type="EMBL" id="MFIA01000034">
    <property type="protein sequence ID" value="OGF81992.1"/>
    <property type="molecule type" value="Genomic_DNA"/>
</dbReference>